<organism evidence="1">
    <name type="scientific">Rhizobium phage LG08</name>
    <dbReference type="NCBI Taxonomy" id="3129229"/>
    <lineage>
        <taxon>Viruses</taxon>
        <taxon>Duplodnaviria</taxon>
        <taxon>Heunggongvirae</taxon>
        <taxon>Uroviricota</taxon>
        <taxon>Caudoviricetes</taxon>
    </lineage>
</organism>
<gene>
    <name evidence="1" type="ORF">LDCGVIBL_CDS0241</name>
</gene>
<protein>
    <submittedName>
        <fullName evidence="1">Uncharacterized protein</fullName>
    </submittedName>
</protein>
<sequence length="99" mass="11360">MKLILEGVVDVLKESYGIVSEAEDAPKKGDRVGYPSHGKLIKGTLSKYDPDRDRFEITWDEEENMAKPWFIGILSIVSFHRDKFVKGLKPGQRYFNISK</sequence>
<name>A0AAU8HY63_9CAUD</name>
<proteinExistence type="predicted"/>
<accession>A0AAU8HY63</accession>
<reference evidence="1" key="1">
    <citation type="submission" date="2024-03" db="EMBL/GenBank/DDBJ databases">
        <authorList>
            <person name="Chantapakul B."/>
            <person name="Wang S."/>
        </authorList>
    </citation>
    <scope>NUCLEOTIDE SEQUENCE</scope>
</reference>
<evidence type="ECO:0000313" key="1">
    <source>
        <dbReference type="EMBL" id="XCI77599.1"/>
    </source>
</evidence>
<dbReference type="EMBL" id="PP429226">
    <property type="protein sequence ID" value="XCI77599.1"/>
    <property type="molecule type" value="Genomic_DNA"/>
</dbReference>